<evidence type="ECO:0000313" key="7">
    <source>
        <dbReference type="EMBL" id="CAL5986148.1"/>
    </source>
</evidence>
<dbReference type="EMBL" id="CAXDID020000019">
    <property type="protein sequence ID" value="CAL5986134.1"/>
    <property type="molecule type" value="Genomic_DNA"/>
</dbReference>
<sequence length="174" mass="20332">MPIVCNHAKWGCQCVVRTTNDRKPQSCNIQVQKSVISDKCNLEGIQYPRLETKIVVFIIEFFSILYIGVVVPILPVGLNCRFQNYYVSLHQYSQNSQLNNSQQNVQLCVGYVGNRKLVLIHLIHSRWCQLQKQLIYKTTFSDDQFYIDLNIALSLFQVSWFSDFYQVILQFLLI</sequence>
<evidence type="ECO:0000256" key="1">
    <source>
        <dbReference type="SAM" id="Phobius"/>
    </source>
</evidence>
<keyword evidence="1" id="KW-1133">Transmembrane helix</keyword>
<dbReference type="Proteomes" id="UP001642409">
    <property type="component" value="Unassembled WGS sequence"/>
</dbReference>
<dbReference type="EMBL" id="CAXDID020000019">
    <property type="protein sequence ID" value="CAL5986148.1"/>
    <property type="molecule type" value="Genomic_DNA"/>
</dbReference>
<accession>A0ABP1H508</accession>
<evidence type="ECO:0000313" key="5">
    <source>
        <dbReference type="EMBL" id="CAL5986134.1"/>
    </source>
</evidence>
<evidence type="ECO:0000313" key="4">
    <source>
        <dbReference type="EMBL" id="CAL5986130.1"/>
    </source>
</evidence>
<protein>
    <submittedName>
        <fullName evidence="4">Hypothetical_protein</fullName>
    </submittedName>
</protein>
<dbReference type="EMBL" id="CAXDID020000019">
    <property type="protein sequence ID" value="CAL5986130.1"/>
    <property type="molecule type" value="Genomic_DNA"/>
</dbReference>
<name>A0ABP1H508_9EUKA</name>
<dbReference type="EMBL" id="CAXDID020000019">
    <property type="protein sequence ID" value="CAL5986140.1"/>
    <property type="molecule type" value="Genomic_DNA"/>
</dbReference>
<gene>
    <name evidence="2" type="ORF">HINF_LOCUS9264</name>
    <name evidence="3" type="ORF">HINF_LOCUS9267</name>
    <name evidence="4" type="ORF">HINF_LOCUS9270</name>
    <name evidence="5" type="ORF">HINF_LOCUS9272</name>
    <name evidence="6" type="ORF">HINF_LOCUS9275</name>
    <name evidence="7" type="ORF">HINF_LOCUS9279</name>
</gene>
<evidence type="ECO:0000313" key="6">
    <source>
        <dbReference type="EMBL" id="CAL5986140.1"/>
    </source>
</evidence>
<keyword evidence="1" id="KW-0812">Transmembrane</keyword>
<keyword evidence="1" id="KW-0472">Membrane</keyword>
<organism evidence="4 8">
    <name type="scientific">Hexamita inflata</name>
    <dbReference type="NCBI Taxonomy" id="28002"/>
    <lineage>
        <taxon>Eukaryota</taxon>
        <taxon>Metamonada</taxon>
        <taxon>Diplomonadida</taxon>
        <taxon>Hexamitidae</taxon>
        <taxon>Hexamitinae</taxon>
        <taxon>Hexamita</taxon>
    </lineage>
</organism>
<evidence type="ECO:0000313" key="8">
    <source>
        <dbReference type="Proteomes" id="UP001642409"/>
    </source>
</evidence>
<proteinExistence type="predicted"/>
<reference evidence="4 8" key="1">
    <citation type="submission" date="2024-07" db="EMBL/GenBank/DDBJ databases">
        <authorList>
            <person name="Akdeniz Z."/>
        </authorList>
    </citation>
    <scope>NUCLEOTIDE SEQUENCE [LARGE SCALE GENOMIC DNA]</scope>
</reference>
<keyword evidence="8" id="KW-1185">Reference proteome</keyword>
<dbReference type="EMBL" id="CAXDID020000019">
    <property type="protein sequence ID" value="CAL5986118.1"/>
    <property type="molecule type" value="Genomic_DNA"/>
</dbReference>
<feature type="transmembrane region" description="Helical" evidence="1">
    <location>
        <begin position="54"/>
        <end position="74"/>
    </location>
</feature>
<evidence type="ECO:0000313" key="3">
    <source>
        <dbReference type="EMBL" id="CAL5986124.1"/>
    </source>
</evidence>
<comment type="caution">
    <text evidence="4">The sequence shown here is derived from an EMBL/GenBank/DDBJ whole genome shotgun (WGS) entry which is preliminary data.</text>
</comment>
<dbReference type="EMBL" id="CAXDID020000019">
    <property type="protein sequence ID" value="CAL5986124.1"/>
    <property type="molecule type" value="Genomic_DNA"/>
</dbReference>
<evidence type="ECO:0000313" key="2">
    <source>
        <dbReference type="EMBL" id="CAL5986118.1"/>
    </source>
</evidence>